<accession>A0A8B9SW94</accession>
<evidence type="ECO:0000256" key="4">
    <source>
        <dbReference type="SAM" id="Coils"/>
    </source>
</evidence>
<sequence length="475" mass="51859">AIFLIVGFGGGYGGGFGSIGGGVIGGGIGSFGGPVRGGPGFPGGIQPVQVDTTLLRPVHVDIDPQIQQVKCQEKEQIKTLNNQFASFIDKVRFLEQQNKVLSTKWELLQQQGPSGPRKNLDVLFENYIQNLRRRLESLVGQRGELESELQNMSLILSITFHRYEEEINRRTAAENEFVVLKKDVDCAYMTKVELEAKVGALTDEINFLRCIYEEVRTISRDLSVVVSMDNNRHLDLDSIIEEVRRQYEQIAQNSRAEAEAWYQSRYEELQSTAGRHGDSLRNTKMEIQELTRNVQRLRAEIESVKKQNQQLQAAIAEAEERGELALKDARRKLEELECALSKDKEELARLLKEYQELLNIKIALDVEIAMYRKLLTKVLPLLGADCGFKKIPQGLCRVGGFGAGSGMGGGVCAVGGGSIVGGSCGVGGGIYSGGFSSGSGRMCSSGGGSFVTGGGSSSVRRCVTTTTVKSSGVKY</sequence>
<protein>
    <recommendedName>
        <fullName evidence="5">IF rod domain-containing protein</fullName>
    </recommendedName>
</protein>
<dbReference type="Proteomes" id="UP000694400">
    <property type="component" value="Chromosome 39"/>
</dbReference>
<dbReference type="GO" id="GO:0005615">
    <property type="term" value="C:extracellular space"/>
    <property type="evidence" value="ECO:0007669"/>
    <property type="project" value="TreeGrafter"/>
</dbReference>
<dbReference type="AlphaFoldDB" id="A0A8B9SW94"/>
<dbReference type="InterPro" id="IPR003054">
    <property type="entry name" value="Keratin_II"/>
</dbReference>
<dbReference type="GO" id="GO:0030280">
    <property type="term" value="F:structural constituent of skin epidermis"/>
    <property type="evidence" value="ECO:0007669"/>
    <property type="project" value="TreeGrafter"/>
</dbReference>
<evidence type="ECO:0000313" key="7">
    <source>
        <dbReference type="Proteomes" id="UP000694400"/>
    </source>
</evidence>
<dbReference type="GO" id="GO:0045095">
    <property type="term" value="C:keratin filament"/>
    <property type="evidence" value="ECO:0007669"/>
    <property type="project" value="InterPro"/>
</dbReference>
<dbReference type="PANTHER" id="PTHR45616:SF34">
    <property type="entry name" value="IF ROD DOMAIN-CONTAINING PROTEIN"/>
    <property type="match status" value="1"/>
</dbReference>
<organism evidence="6 7">
    <name type="scientific">Anas platyrhynchos</name>
    <name type="common">Mallard</name>
    <name type="synonym">Anas boschas</name>
    <dbReference type="NCBI Taxonomy" id="8839"/>
    <lineage>
        <taxon>Eukaryota</taxon>
        <taxon>Metazoa</taxon>
        <taxon>Chordata</taxon>
        <taxon>Craniata</taxon>
        <taxon>Vertebrata</taxon>
        <taxon>Euteleostomi</taxon>
        <taxon>Archelosauria</taxon>
        <taxon>Archosauria</taxon>
        <taxon>Dinosauria</taxon>
        <taxon>Saurischia</taxon>
        <taxon>Theropoda</taxon>
        <taxon>Coelurosauria</taxon>
        <taxon>Aves</taxon>
        <taxon>Neognathae</taxon>
        <taxon>Galloanserae</taxon>
        <taxon>Anseriformes</taxon>
        <taxon>Anatidae</taxon>
        <taxon>Anatinae</taxon>
        <taxon>Anas</taxon>
    </lineage>
</organism>
<dbReference type="InterPro" id="IPR039008">
    <property type="entry name" value="IF_rod_dom"/>
</dbReference>
<comment type="similarity">
    <text evidence="3">Belongs to the intermediate filament family.</text>
</comment>
<proteinExistence type="inferred from homology"/>
<dbReference type="PRINTS" id="PR01276">
    <property type="entry name" value="TYPE2KERATIN"/>
</dbReference>
<evidence type="ECO:0000313" key="6">
    <source>
        <dbReference type="Ensembl" id="ENSAPLP00020011937.1"/>
    </source>
</evidence>
<reference evidence="6" key="3">
    <citation type="submission" date="2025-09" db="UniProtKB">
        <authorList>
            <consortium name="Ensembl"/>
        </authorList>
    </citation>
    <scope>IDENTIFICATION</scope>
</reference>
<evidence type="ECO:0000256" key="1">
    <source>
        <dbReference type="ARBA" id="ARBA00022754"/>
    </source>
</evidence>
<keyword evidence="2 4" id="KW-0175">Coiled coil</keyword>
<reference evidence="6" key="2">
    <citation type="submission" date="2025-08" db="UniProtKB">
        <authorList>
            <consortium name="Ensembl"/>
        </authorList>
    </citation>
    <scope>IDENTIFICATION</scope>
</reference>
<evidence type="ECO:0000256" key="3">
    <source>
        <dbReference type="ARBA" id="ARBA00061646"/>
    </source>
</evidence>
<dbReference type="Gene3D" id="1.20.5.500">
    <property type="entry name" value="Single helix bin"/>
    <property type="match status" value="1"/>
</dbReference>
<dbReference type="Gene3D" id="1.20.5.170">
    <property type="match status" value="1"/>
</dbReference>
<dbReference type="FunFam" id="1.20.5.500:FF:000001">
    <property type="entry name" value="Type II keratin 23"/>
    <property type="match status" value="1"/>
</dbReference>
<dbReference type="FunFam" id="1.20.5.170:FF:000004">
    <property type="entry name" value="Keratin, type II cytoskeletal 5"/>
    <property type="match status" value="1"/>
</dbReference>
<reference evidence="6" key="1">
    <citation type="submission" date="2019-08" db="EMBL/GenBank/DDBJ databases">
        <title>Three high-quality genomes provides insights into domestication of ducks.</title>
        <authorList>
            <person name="Hou Z.C."/>
            <person name="Zhu F."/>
            <person name="Yin Z.T."/>
            <person name="Zhang F."/>
        </authorList>
    </citation>
    <scope>NUCLEOTIDE SEQUENCE [LARGE SCALE GENOMIC DNA]</scope>
</reference>
<name>A0A8B9SW94_ANAPL</name>
<dbReference type="GO" id="GO:0045109">
    <property type="term" value="P:intermediate filament organization"/>
    <property type="evidence" value="ECO:0007669"/>
    <property type="project" value="TreeGrafter"/>
</dbReference>
<dbReference type="Pfam" id="PF16208">
    <property type="entry name" value="Keratin_2_head"/>
    <property type="match status" value="1"/>
</dbReference>
<dbReference type="SUPFAM" id="SSF64593">
    <property type="entry name" value="Intermediate filament protein, coiled coil region"/>
    <property type="match status" value="3"/>
</dbReference>
<feature type="coiled-coil region" evidence="4">
    <location>
        <begin position="280"/>
        <end position="360"/>
    </location>
</feature>
<dbReference type="FunFam" id="1.20.5.1160:FF:000001">
    <property type="entry name" value="Keratin type II"/>
    <property type="match status" value="1"/>
</dbReference>
<keyword evidence="1" id="KW-0403">Intermediate filament</keyword>
<feature type="domain" description="IF rod" evidence="5">
    <location>
        <begin position="73"/>
        <end position="382"/>
    </location>
</feature>
<dbReference type="InterPro" id="IPR032444">
    <property type="entry name" value="Keratin_2_head"/>
</dbReference>
<dbReference type="PROSITE" id="PS51842">
    <property type="entry name" value="IF_ROD_2"/>
    <property type="match status" value="1"/>
</dbReference>
<evidence type="ECO:0000256" key="2">
    <source>
        <dbReference type="ARBA" id="ARBA00023054"/>
    </source>
</evidence>
<dbReference type="PANTHER" id="PTHR45616">
    <property type="entry name" value="GATA-TYPE DOMAIN-CONTAINING PROTEIN"/>
    <property type="match status" value="1"/>
</dbReference>
<dbReference type="SMART" id="SM01391">
    <property type="entry name" value="Filament"/>
    <property type="match status" value="1"/>
</dbReference>
<dbReference type="GO" id="GO:0031424">
    <property type="term" value="P:keratinization"/>
    <property type="evidence" value="ECO:0007669"/>
    <property type="project" value="TreeGrafter"/>
</dbReference>
<dbReference type="Gene3D" id="1.20.5.1160">
    <property type="entry name" value="Vasodilator-stimulated phosphoprotein"/>
    <property type="match status" value="1"/>
</dbReference>
<dbReference type="Pfam" id="PF00038">
    <property type="entry name" value="Filament"/>
    <property type="match status" value="1"/>
</dbReference>
<evidence type="ECO:0000259" key="5">
    <source>
        <dbReference type="PROSITE" id="PS51842"/>
    </source>
</evidence>
<dbReference type="Ensembl" id="ENSAPLT00020012848.1">
    <property type="protein sequence ID" value="ENSAPLP00020011937.1"/>
    <property type="gene ID" value="ENSAPLG00020008310.1"/>
</dbReference>